<dbReference type="RefSeq" id="YP_002898936.1">
    <property type="nucleotide sequence ID" value="NC_012696.1"/>
</dbReference>
<protein>
    <submittedName>
        <fullName evidence="1">Uncharacterized protein</fullName>
    </submittedName>
</protein>
<proteinExistence type="predicted"/>
<sequence length="47" mass="5086">MASAGSRMLSAHLNNICANVAWFESKTGLQTLHVNQPQTSQKELSNA</sequence>
<dbReference type="GeneID" id="7874741"/>
<keyword evidence="2" id="KW-1185">Reference proteome</keyword>
<accession>C4NT88</accession>
<dbReference type="EMBL" id="FJ591094">
    <property type="protein sequence ID" value="ACL81354.1"/>
    <property type="molecule type" value="Genomic_DNA"/>
</dbReference>
<organism evidence="1 2">
    <name type="scientific">Sulfitobacter phage EE36phi1</name>
    <dbReference type="NCBI Taxonomy" id="490913"/>
    <lineage>
        <taxon>Viruses</taxon>
        <taxon>Duplodnaviria</taxon>
        <taxon>Heunggongvirae</taxon>
        <taxon>Uroviricota</taxon>
        <taxon>Caudoviricetes</taxon>
        <taxon>Schitoviridae</taxon>
        <taxon>Rhodovirinae</taxon>
        <taxon>Aorunvirus</taxon>
        <taxon>Aorunvirus EE36phi1</taxon>
    </lineage>
</organism>
<evidence type="ECO:0000313" key="1">
    <source>
        <dbReference type="EMBL" id="ACL81354.1"/>
    </source>
</evidence>
<evidence type="ECO:0000313" key="2">
    <source>
        <dbReference type="Proteomes" id="UP000002342"/>
    </source>
</evidence>
<dbReference type="Proteomes" id="UP000002342">
    <property type="component" value="Segment"/>
</dbReference>
<reference evidence="1 2" key="1">
    <citation type="journal article" date="2009" name="Environ. Microbiol.">
        <title>Genome sequences of two novel phages infecting marine roseobacters.</title>
        <authorList>
            <person name="Zhao Y."/>
            <person name="Wang K."/>
            <person name="Jiao N."/>
            <person name="Chen F."/>
        </authorList>
    </citation>
    <scope>NUCLEOTIDE SEQUENCE</scope>
    <source>
        <strain evidence="1">EE36P1</strain>
    </source>
</reference>
<name>C4NT88_9CAUD</name>
<dbReference type="KEGG" id="vg:7874741"/>